<proteinExistence type="predicted"/>
<dbReference type="Proteomes" id="UP000265520">
    <property type="component" value="Unassembled WGS sequence"/>
</dbReference>
<sequence length="125" mass="13844">MSQLSWKDFHIQTCNVINDASIPIAEAENPAEINTENSQEVNSDTEQTDNGSSEDNTTHEETPDITQQQSVGESSLNTNTGNTIHTRSKSGIHKPKLPYIGLSETYKDTMEPANAKEALTRPLWK</sequence>
<accession>A0A392PW68</accession>
<feature type="non-terminal residue" evidence="2">
    <location>
        <position position="125"/>
    </location>
</feature>
<feature type="compositionally biased region" description="Polar residues" evidence="1">
    <location>
        <begin position="64"/>
        <end position="85"/>
    </location>
</feature>
<evidence type="ECO:0000313" key="3">
    <source>
        <dbReference type="Proteomes" id="UP000265520"/>
    </source>
</evidence>
<organism evidence="2 3">
    <name type="scientific">Trifolium medium</name>
    <dbReference type="NCBI Taxonomy" id="97028"/>
    <lineage>
        <taxon>Eukaryota</taxon>
        <taxon>Viridiplantae</taxon>
        <taxon>Streptophyta</taxon>
        <taxon>Embryophyta</taxon>
        <taxon>Tracheophyta</taxon>
        <taxon>Spermatophyta</taxon>
        <taxon>Magnoliopsida</taxon>
        <taxon>eudicotyledons</taxon>
        <taxon>Gunneridae</taxon>
        <taxon>Pentapetalae</taxon>
        <taxon>rosids</taxon>
        <taxon>fabids</taxon>
        <taxon>Fabales</taxon>
        <taxon>Fabaceae</taxon>
        <taxon>Papilionoideae</taxon>
        <taxon>50 kb inversion clade</taxon>
        <taxon>NPAAA clade</taxon>
        <taxon>Hologalegina</taxon>
        <taxon>IRL clade</taxon>
        <taxon>Trifolieae</taxon>
        <taxon>Trifolium</taxon>
    </lineage>
</organism>
<keyword evidence="3" id="KW-1185">Reference proteome</keyword>
<protein>
    <submittedName>
        <fullName evidence="2">Uncharacterized protein</fullName>
    </submittedName>
</protein>
<evidence type="ECO:0000313" key="2">
    <source>
        <dbReference type="EMBL" id="MCI15175.1"/>
    </source>
</evidence>
<dbReference type="AlphaFoldDB" id="A0A392PW68"/>
<reference evidence="2 3" key="1">
    <citation type="journal article" date="2018" name="Front. Plant Sci.">
        <title>Red Clover (Trifolium pratense) and Zigzag Clover (T. medium) - A Picture of Genomic Similarities and Differences.</title>
        <authorList>
            <person name="Dluhosova J."/>
            <person name="Istvanek J."/>
            <person name="Nedelnik J."/>
            <person name="Repkova J."/>
        </authorList>
    </citation>
    <scope>NUCLEOTIDE SEQUENCE [LARGE SCALE GENOMIC DNA]</scope>
    <source>
        <strain evidence="3">cv. 10/8</strain>
        <tissue evidence="2">Leaf</tissue>
    </source>
</reference>
<dbReference type="EMBL" id="LXQA010095307">
    <property type="protein sequence ID" value="MCI15175.1"/>
    <property type="molecule type" value="Genomic_DNA"/>
</dbReference>
<name>A0A392PW68_9FABA</name>
<evidence type="ECO:0000256" key="1">
    <source>
        <dbReference type="SAM" id="MobiDB-lite"/>
    </source>
</evidence>
<feature type="compositionally biased region" description="Basic residues" evidence="1">
    <location>
        <begin position="86"/>
        <end position="96"/>
    </location>
</feature>
<feature type="region of interest" description="Disordered" evidence="1">
    <location>
        <begin position="27"/>
        <end position="96"/>
    </location>
</feature>
<feature type="compositionally biased region" description="Polar residues" evidence="1">
    <location>
        <begin position="32"/>
        <end position="55"/>
    </location>
</feature>
<comment type="caution">
    <text evidence="2">The sequence shown here is derived from an EMBL/GenBank/DDBJ whole genome shotgun (WGS) entry which is preliminary data.</text>
</comment>